<dbReference type="CDD" id="cd06222">
    <property type="entry name" value="RNase_H_like"/>
    <property type="match status" value="1"/>
</dbReference>
<dbReference type="AlphaFoldDB" id="A0A392NAE8"/>
<evidence type="ECO:0000313" key="1">
    <source>
        <dbReference type="EMBL" id="MCH95444.1"/>
    </source>
</evidence>
<name>A0A392NAE8_9FABA</name>
<keyword evidence="2" id="KW-1185">Reference proteome</keyword>
<dbReference type="InterPro" id="IPR044730">
    <property type="entry name" value="RNase_H-like_dom_plant"/>
</dbReference>
<sequence length="194" mass="21531">MVTSLVLEEEGKLKLIKGSRNMDVPSHILYVDDFMLFCKASNSNVQALIHLASGYPTFKIFASLEMLSWNLKRFDDKSIHVKTTINEVIASVSLTGSISKFHANSSMSEFVILKALHVQMQFSKAPVIKEVLWQPPILNWMKCNSDGASTGNPGNSSFGGIFRNSEAIFKGAFAINLGIQSLSLCWTYGCYDCY</sequence>
<organism evidence="1 2">
    <name type="scientific">Trifolium medium</name>
    <dbReference type="NCBI Taxonomy" id="97028"/>
    <lineage>
        <taxon>Eukaryota</taxon>
        <taxon>Viridiplantae</taxon>
        <taxon>Streptophyta</taxon>
        <taxon>Embryophyta</taxon>
        <taxon>Tracheophyta</taxon>
        <taxon>Spermatophyta</taxon>
        <taxon>Magnoliopsida</taxon>
        <taxon>eudicotyledons</taxon>
        <taxon>Gunneridae</taxon>
        <taxon>Pentapetalae</taxon>
        <taxon>rosids</taxon>
        <taxon>fabids</taxon>
        <taxon>Fabales</taxon>
        <taxon>Fabaceae</taxon>
        <taxon>Papilionoideae</taxon>
        <taxon>50 kb inversion clade</taxon>
        <taxon>NPAAA clade</taxon>
        <taxon>Hologalegina</taxon>
        <taxon>IRL clade</taxon>
        <taxon>Trifolieae</taxon>
        <taxon>Trifolium</taxon>
    </lineage>
</organism>
<dbReference type="Proteomes" id="UP000265520">
    <property type="component" value="Unassembled WGS sequence"/>
</dbReference>
<accession>A0A392NAE8</accession>
<comment type="caution">
    <text evidence="1">The sequence shown here is derived from an EMBL/GenBank/DDBJ whole genome shotgun (WGS) entry which is preliminary data.</text>
</comment>
<dbReference type="EMBL" id="LXQA010029839">
    <property type="protein sequence ID" value="MCH95444.1"/>
    <property type="molecule type" value="Genomic_DNA"/>
</dbReference>
<evidence type="ECO:0000313" key="2">
    <source>
        <dbReference type="Proteomes" id="UP000265520"/>
    </source>
</evidence>
<reference evidence="1 2" key="1">
    <citation type="journal article" date="2018" name="Front. Plant Sci.">
        <title>Red Clover (Trifolium pratense) and Zigzag Clover (T. medium) - A Picture of Genomic Similarities and Differences.</title>
        <authorList>
            <person name="Dluhosova J."/>
            <person name="Istvanek J."/>
            <person name="Nedelnik J."/>
            <person name="Repkova J."/>
        </authorList>
    </citation>
    <scope>NUCLEOTIDE SEQUENCE [LARGE SCALE GENOMIC DNA]</scope>
    <source>
        <strain evidence="2">cv. 10/8</strain>
        <tissue evidence="1">Leaf</tissue>
    </source>
</reference>
<protein>
    <submittedName>
        <fullName evidence="1">Ribonuclease H protein</fullName>
    </submittedName>
</protein>
<gene>
    <name evidence="1" type="ORF">A2U01_0016420</name>
</gene>
<proteinExistence type="predicted"/>